<evidence type="ECO:0000256" key="4">
    <source>
        <dbReference type="ARBA" id="ARBA00022475"/>
    </source>
</evidence>
<feature type="transmembrane region" description="Helical" evidence="8">
    <location>
        <begin position="494"/>
        <end position="513"/>
    </location>
</feature>
<comment type="subcellular location">
    <subcellularLocation>
        <location evidence="1">Cell membrane</location>
        <topology evidence="1">Multi-pass membrane protein</topology>
    </subcellularLocation>
</comment>
<evidence type="ECO:0000256" key="3">
    <source>
        <dbReference type="ARBA" id="ARBA00022448"/>
    </source>
</evidence>
<evidence type="ECO:0000256" key="6">
    <source>
        <dbReference type="ARBA" id="ARBA00022989"/>
    </source>
</evidence>
<keyword evidence="3" id="KW-0813">Transport</keyword>
<dbReference type="OrthoDB" id="9811721at2"/>
<accession>N6X1W5</accession>
<feature type="transmembrane region" description="Helical" evidence="8">
    <location>
        <begin position="653"/>
        <end position="670"/>
    </location>
</feature>
<feature type="transmembrane region" description="Helical" evidence="8">
    <location>
        <begin position="624"/>
        <end position="646"/>
    </location>
</feature>
<dbReference type="PATRIC" id="fig|626887.3.peg.1374"/>
<feature type="transmembrane region" description="Helical" evidence="8">
    <location>
        <begin position="128"/>
        <end position="148"/>
    </location>
</feature>
<feature type="transmembrane region" description="Helical" evidence="8">
    <location>
        <begin position="357"/>
        <end position="377"/>
    </location>
</feature>
<dbReference type="NCBIfam" id="NF007866">
    <property type="entry name" value="PRK10577.1-2"/>
    <property type="match status" value="1"/>
</dbReference>
<feature type="transmembrane region" description="Helical" evidence="8">
    <location>
        <begin position="160"/>
        <end position="182"/>
    </location>
</feature>
<reference evidence="9 10" key="1">
    <citation type="journal article" date="2013" name="Genome Announc.">
        <title>Genome Sequence of the Polycyclic Aromatic Hydrocarbon-Degrading Bacterium Strain Marinobacter nanhaiticus D15-8WT.</title>
        <authorList>
            <person name="Cui Z."/>
            <person name="Gao W."/>
            <person name="Li Q."/>
            <person name="Xu G."/>
            <person name="Zheng L."/>
        </authorList>
    </citation>
    <scope>NUCLEOTIDE SEQUENCE [LARGE SCALE GENOMIC DNA]</scope>
    <source>
        <strain evidence="9 10">D15-8W</strain>
    </source>
</reference>
<keyword evidence="6 8" id="KW-1133">Transmembrane helix</keyword>
<dbReference type="InterPro" id="IPR000522">
    <property type="entry name" value="ABC_transptr_permease_BtuC"/>
</dbReference>
<feature type="transmembrane region" description="Helical" evidence="8">
    <location>
        <begin position="317"/>
        <end position="336"/>
    </location>
</feature>
<evidence type="ECO:0000256" key="8">
    <source>
        <dbReference type="SAM" id="Phobius"/>
    </source>
</evidence>
<comment type="caution">
    <text evidence="9">The sequence shown here is derived from an EMBL/GenBank/DDBJ whole genome shotgun (WGS) entry which is preliminary data.</text>
</comment>
<keyword evidence="7 8" id="KW-0472">Membrane</keyword>
<evidence type="ECO:0000256" key="5">
    <source>
        <dbReference type="ARBA" id="ARBA00022692"/>
    </source>
</evidence>
<comment type="similarity">
    <text evidence="2">Belongs to the binding-protein-dependent transport system permease family. FecCD subfamily.</text>
</comment>
<dbReference type="CDD" id="cd06550">
    <property type="entry name" value="TM_ABC_iron-siderophores_like"/>
    <property type="match status" value="1"/>
</dbReference>
<organism evidence="9 10">
    <name type="scientific">Marinobacter nanhaiticus D15-8W</name>
    <dbReference type="NCBI Taxonomy" id="626887"/>
    <lineage>
        <taxon>Bacteria</taxon>
        <taxon>Pseudomonadati</taxon>
        <taxon>Pseudomonadota</taxon>
        <taxon>Gammaproteobacteria</taxon>
        <taxon>Pseudomonadales</taxon>
        <taxon>Marinobacteraceae</taxon>
        <taxon>Marinobacter</taxon>
    </lineage>
</organism>
<feature type="transmembrane region" description="Helical" evidence="8">
    <location>
        <begin position="102"/>
        <end position="122"/>
    </location>
</feature>
<evidence type="ECO:0000256" key="7">
    <source>
        <dbReference type="ARBA" id="ARBA00023136"/>
    </source>
</evidence>
<dbReference type="Gene3D" id="1.10.3470.10">
    <property type="entry name" value="ABC transporter involved in vitamin B12 uptake, BtuC"/>
    <property type="match status" value="2"/>
</dbReference>
<dbReference type="Proteomes" id="UP000013165">
    <property type="component" value="Unassembled WGS sequence"/>
</dbReference>
<feature type="transmembrane region" description="Helical" evidence="8">
    <location>
        <begin position="438"/>
        <end position="457"/>
    </location>
</feature>
<sequence>MTVAATLDRAESGWLRAPLTRYLLAGVALLAALLIHLSLNSTLSLADQWSLLWGRTPETFEDFQFVYAALPRVVLAVLVGAVMAMVGSLLQQVTQNLLLSPMTLGASSGAWLALVCVNVWAPELMASWGAWFAMAGALLSVILVLMIAGRSGLSGLPVILAGMATHILMGAIATTLVLLNQYATETLFIWGAGDLTQTDWTWVTWLLPKLSIALLVLLVAPRPLTLLRLGDAGAGARGLSTGPIIAVLLLLSLWLVASAITAVGVISFIGLITPNIARAAGARTARDELCFSLMLGAVLLLLTDCVAVEASTWFSDLVPSGTAAALVGAPALIWFARRKLSSRDQTSLQLPEGAARVGRRVWVLVPAVLGALVLLTLCFKPDGFAWSAPWTALKWPTDLVLSLRWPRLVTAACAGVGMAVAGLILQRLIRNPLASPDILGMSAGATLTLVLYTVFIGGSIHEAGPVLAFAGSAGVLAILLLLGRRTHYAPGIMILVGISLGALIEAVVHFVLAKGSDQAYTILGWLSGSTYRVSDAKALWFAGGTAVLFLLALSTARWLTLISAGDHIAMARGLDTGRARLVLLILACALCALVTAVMGPVAFVGLLAPHVATLMGARKVWPQLWLAPLAGMVLMIFSDWLGWAILYPKQMPAGTIAAILGGSYFIFLLTRRRLG</sequence>
<dbReference type="PANTHER" id="PTHR30472:SF37">
    <property type="entry name" value="FE(3+) DICITRATE TRANSPORT SYSTEM PERMEASE PROTEIN FECD-RELATED"/>
    <property type="match status" value="1"/>
</dbReference>
<dbReference type="Pfam" id="PF01032">
    <property type="entry name" value="FecCD"/>
    <property type="match status" value="2"/>
</dbReference>
<feature type="transmembrane region" description="Helical" evidence="8">
    <location>
        <begin position="463"/>
        <end position="482"/>
    </location>
</feature>
<gene>
    <name evidence="9" type="ORF">J057_06931</name>
</gene>
<dbReference type="STRING" id="626887.J057_06931"/>
<feature type="transmembrane region" description="Helical" evidence="8">
    <location>
        <begin position="538"/>
        <end position="560"/>
    </location>
</feature>
<dbReference type="PANTHER" id="PTHR30472">
    <property type="entry name" value="FERRIC ENTEROBACTIN TRANSPORT SYSTEM PERMEASE PROTEIN"/>
    <property type="match status" value="1"/>
</dbReference>
<dbReference type="EMBL" id="APLQ01000011">
    <property type="protein sequence ID" value="ENO15063.1"/>
    <property type="molecule type" value="Genomic_DNA"/>
</dbReference>
<dbReference type="SUPFAM" id="SSF81345">
    <property type="entry name" value="ABC transporter involved in vitamin B12 uptake, BtuC"/>
    <property type="match status" value="2"/>
</dbReference>
<keyword evidence="5 8" id="KW-0812">Transmembrane</keyword>
<feature type="transmembrane region" description="Helical" evidence="8">
    <location>
        <begin position="257"/>
        <end position="277"/>
    </location>
</feature>
<feature type="transmembrane region" description="Helical" evidence="8">
    <location>
        <begin position="581"/>
        <end position="604"/>
    </location>
</feature>
<dbReference type="eggNOG" id="COG0609">
    <property type="taxonomic scope" value="Bacteria"/>
</dbReference>
<keyword evidence="10" id="KW-1185">Reference proteome</keyword>
<keyword evidence="4" id="KW-1003">Cell membrane</keyword>
<dbReference type="GO" id="GO:0005886">
    <property type="term" value="C:plasma membrane"/>
    <property type="evidence" value="ECO:0007669"/>
    <property type="project" value="UniProtKB-SubCell"/>
</dbReference>
<feature type="transmembrane region" description="Helical" evidence="8">
    <location>
        <begin position="405"/>
        <end position="426"/>
    </location>
</feature>
<dbReference type="InterPro" id="IPR037294">
    <property type="entry name" value="ABC_BtuC-like"/>
</dbReference>
<dbReference type="GO" id="GO:0033214">
    <property type="term" value="P:siderophore-iron import into cell"/>
    <property type="evidence" value="ECO:0007669"/>
    <property type="project" value="TreeGrafter"/>
</dbReference>
<dbReference type="AlphaFoldDB" id="N6X1W5"/>
<feature type="transmembrane region" description="Helical" evidence="8">
    <location>
        <begin position="70"/>
        <end position="90"/>
    </location>
</feature>
<dbReference type="GO" id="GO:0022857">
    <property type="term" value="F:transmembrane transporter activity"/>
    <property type="evidence" value="ECO:0007669"/>
    <property type="project" value="InterPro"/>
</dbReference>
<feature type="transmembrane region" description="Helical" evidence="8">
    <location>
        <begin position="202"/>
        <end position="220"/>
    </location>
</feature>
<name>N6X1W5_9GAMM</name>
<evidence type="ECO:0000313" key="9">
    <source>
        <dbReference type="EMBL" id="ENO15063.1"/>
    </source>
</evidence>
<proteinExistence type="inferred from homology"/>
<evidence type="ECO:0000256" key="2">
    <source>
        <dbReference type="ARBA" id="ARBA00007935"/>
    </source>
</evidence>
<feature type="transmembrane region" description="Helical" evidence="8">
    <location>
        <begin position="289"/>
        <end position="311"/>
    </location>
</feature>
<feature type="transmembrane region" description="Helical" evidence="8">
    <location>
        <begin position="232"/>
        <end position="251"/>
    </location>
</feature>
<dbReference type="RefSeq" id="WP_004579359.1">
    <property type="nucleotide sequence ID" value="NZ_AP028878.1"/>
</dbReference>
<evidence type="ECO:0000313" key="10">
    <source>
        <dbReference type="Proteomes" id="UP000013165"/>
    </source>
</evidence>
<evidence type="ECO:0000256" key="1">
    <source>
        <dbReference type="ARBA" id="ARBA00004651"/>
    </source>
</evidence>
<protein>
    <submittedName>
        <fullName evidence="9">Fe(3+)-hydroxamate ABC transporter permease FhuB</fullName>
    </submittedName>
</protein>
<dbReference type="HOGENOM" id="CLU_013016_7_3_6"/>